<feature type="signal peptide" evidence="3">
    <location>
        <begin position="1"/>
        <end position="27"/>
    </location>
</feature>
<protein>
    <recommendedName>
        <fullName evidence="6">Integral membrane protein</fullName>
    </recommendedName>
</protein>
<sequence length="370" mass="37487">MRRALGSVVSLVVACFAGLLAVLCVCAAVVDAAVHTPDPLRQTMNDVLSDDQVLAAVPEAVDGLSQEHLPRGVREAFGGALPRMLSEQAESAVRSEENRGALLEAAEQGRRTLLDGQDGPEDAGDRPEQDGSDDSGAGGGAPGPQPVVTAEDGQVRIAWAGPVAEAARDGLDEVESGLERIIGDGLGGLGVPGLGGGEDAGGSGGLGALLGQARSGIDALEHDERLVVTARVGNGDGPPPVDPVLLWALVPHWRVGLGAAVLLTVVAVVLARGRWRGGALVAAGLSALAGCGLLAWARGMYPVRLDAHGAAPEQVRGLVEALESALQRSLEAQVTPVLTGTALAAAAVAAVGLVLAAAWPGRRRRPRDGR</sequence>
<evidence type="ECO:0000313" key="4">
    <source>
        <dbReference type="EMBL" id="MBB4735640.1"/>
    </source>
</evidence>
<name>A0A7W7GP09_9MICC</name>
<keyword evidence="3" id="KW-0732">Signal</keyword>
<dbReference type="Proteomes" id="UP000540191">
    <property type="component" value="Unassembled WGS sequence"/>
</dbReference>
<evidence type="ECO:0000256" key="2">
    <source>
        <dbReference type="SAM" id="Phobius"/>
    </source>
</evidence>
<keyword evidence="2" id="KW-1133">Transmembrane helix</keyword>
<keyword evidence="2" id="KW-0812">Transmembrane</keyword>
<dbReference type="PROSITE" id="PS51257">
    <property type="entry name" value="PROKAR_LIPOPROTEIN"/>
    <property type="match status" value="1"/>
</dbReference>
<keyword evidence="5" id="KW-1185">Reference proteome</keyword>
<accession>A0A7W7GP09</accession>
<dbReference type="EMBL" id="JACHNA010000001">
    <property type="protein sequence ID" value="MBB4735640.1"/>
    <property type="molecule type" value="Genomic_DNA"/>
</dbReference>
<dbReference type="AlphaFoldDB" id="A0A7W7GP09"/>
<reference evidence="4 5" key="1">
    <citation type="submission" date="2020-08" db="EMBL/GenBank/DDBJ databases">
        <title>Sequencing the genomes of 1000 actinobacteria strains.</title>
        <authorList>
            <person name="Klenk H.-P."/>
        </authorList>
    </citation>
    <scope>NUCLEOTIDE SEQUENCE [LARGE SCALE GENOMIC DNA]</scope>
    <source>
        <strain evidence="4 5">DSM 23974</strain>
    </source>
</reference>
<evidence type="ECO:0000313" key="5">
    <source>
        <dbReference type="Proteomes" id="UP000540191"/>
    </source>
</evidence>
<evidence type="ECO:0000256" key="1">
    <source>
        <dbReference type="SAM" id="MobiDB-lite"/>
    </source>
</evidence>
<feature type="transmembrane region" description="Helical" evidence="2">
    <location>
        <begin position="278"/>
        <end position="297"/>
    </location>
</feature>
<keyword evidence="2" id="KW-0472">Membrane</keyword>
<feature type="chain" id="PRO_5038627288" description="Integral membrane protein" evidence="3">
    <location>
        <begin position="28"/>
        <end position="370"/>
    </location>
</feature>
<feature type="transmembrane region" description="Helical" evidence="2">
    <location>
        <begin position="337"/>
        <end position="360"/>
    </location>
</feature>
<gene>
    <name evidence="4" type="ORF">HDA30_001148</name>
</gene>
<comment type="caution">
    <text evidence="4">The sequence shown here is derived from an EMBL/GenBank/DDBJ whole genome shotgun (WGS) entry which is preliminary data.</text>
</comment>
<feature type="region of interest" description="Disordered" evidence="1">
    <location>
        <begin position="107"/>
        <end position="148"/>
    </location>
</feature>
<proteinExistence type="predicted"/>
<evidence type="ECO:0008006" key="6">
    <source>
        <dbReference type="Google" id="ProtNLM"/>
    </source>
</evidence>
<organism evidence="4 5">
    <name type="scientific">Micrococcus cohnii</name>
    <dbReference type="NCBI Taxonomy" id="993416"/>
    <lineage>
        <taxon>Bacteria</taxon>
        <taxon>Bacillati</taxon>
        <taxon>Actinomycetota</taxon>
        <taxon>Actinomycetes</taxon>
        <taxon>Micrococcales</taxon>
        <taxon>Micrococcaceae</taxon>
        <taxon>Micrococcus</taxon>
    </lineage>
</organism>
<feature type="transmembrane region" description="Helical" evidence="2">
    <location>
        <begin position="253"/>
        <end position="271"/>
    </location>
</feature>
<dbReference type="RefSeq" id="WP_246418711.1">
    <property type="nucleotide sequence ID" value="NZ_JACHNA010000001.1"/>
</dbReference>
<evidence type="ECO:0000256" key="3">
    <source>
        <dbReference type="SAM" id="SignalP"/>
    </source>
</evidence>